<dbReference type="CDD" id="cd02947">
    <property type="entry name" value="TRX_family"/>
    <property type="match status" value="1"/>
</dbReference>
<feature type="domain" description="Thioredoxin" evidence="5">
    <location>
        <begin position="17"/>
        <end position="148"/>
    </location>
</feature>
<dbReference type="EC" id="1.11.1.24" evidence="1"/>
<proteinExistence type="predicted"/>
<dbReference type="GeneID" id="25742572"/>
<accession>A0A0D2JFM6</accession>
<evidence type="ECO:0000256" key="3">
    <source>
        <dbReference type="ARBA" id="ARBA00023157"/>
    </source>
</evidence>
<keyword evidence="7" id="KW-1185">Reference proteome</keyword>
<dbReference type="STRING" id="145388.A0A0D2JFM6"/>
<dbReference type="PROSITE" id="PS51352">
    <property type="entry name" value="THIOREDOXIN_2"/>
    <property type="match status" value="1"/>
</dbReference>
<gene>
    <name evidence="6" type="ORF">MNEG_9697</name>
</gene>
<protein>
    <recommendedName>
        <fullName evidence="1">thioredoxin-dependent peroxiredoxin</fullName>
        <ecNumber evidence="1">1.11.1.24</ecNumber>
    </recommendedName>
</protein>
<name>A0A0D2JFM6_9CHLO</name>
<dbReference type="Gene3D" id="3.40.30.10">
    <property type="entry name" value="Glutaredoxin"/>
    <property type="match status" value="1"/>
</dbReference>
<dbReference type="GO" id="GO:0140824">
    <property type="term" value="F:thioredoxin-dependent peroxiredoxin activity"/>
    <property type="evidence" value="ECO:0007669"/>
    <property type="project" value="UniProtKB-EC"/>
</dbReference>
<dbReference type="Pfam" id="PF10417">
    <property type="entry name" value="1-cysPrx_C"/>
    <property type="match status" value="1"/>
</dbReference>
<dbReference type="PANTHER" id="PTHR46115">
    <property type="entry name" value="THIOREDOXIN-LIKE PROTEIN 1"/>
    <property type="match status" value="1"/>
</dbReference>
<dbReference type="SUPFAM" id="SSF52833">
    <property type="entry name" value="Thioredoxin-like"/>
    <property type="match status" value="1"/>
</dbReference>
<keyword evidence="3" id="KW-1015">Disulfide bond</keyword>
<dbReference type="Pfam" id="PF00085">
    <property type="entry name" value="Thioredoxin"/>
    <property type="match status" value="1"/>
</dbReference>
<evidence type="ECO:0000313" key="7">
    <source>
        <dbReference type="Proteomes" id="UP000054498"/>
    </source>
</evidence>
<dbReference type="PRINTS" id="PR00421">
    <property type="entry name" value="THIOREDOXIN"/>
</dbReference>
<sequence>MTVCPADWKPGERTIIADSEKSMDYFSGVAEHEGDGADYKGVVSVTSRKEYDTLVNADKPSVVDFMAPWCGKCRMIAPLVSELALKHPDLTFVKVDTTRDGFQGLSEELGVKALPAFKFFRGGQEVVDQVVGYKKRPLEEAVEKLSSL</sequence>
<comment type="catalytic activity">
    <reaction evidence="4">
        <text>a hydroperoxide + [thioredoxin]-dithiol = an alcohol + [thioredoxin]-disulfide + H2O</text>
        <dbReference type="Rhea" id="RHEA:62620"/>
        <dbReference type="Rhea" id="RHEA-COMP:10698"/>
        <dbReference type="Rhea" id="RHEA-COMP:10700"/>
        <dbReference type="ChEBI" id="CHEBI:15377"/>
        <dbReference type="ChEBI" id="CHEBI:29950"/>
        <dbReference type="ChEBI" id="CHEBI:30879"/>
        <dbReference type="ChEBI" id="CHEBI:35924"/>
        <dbReference type="ChEBI" id="CHEBI:50058"/>
        <dbReference type="EC" id="1.11.1.24"/>
    </reaction>
</comment>
<evidence type="ECO:0000256" key="2">
    <source>
        <dbReference type="ARBA" id="ARBA00023002"/>
    </source>
</evidence>
<dbReference type="EMBL" id="KK102247">
    <property type="protein sequence ID" value="KIY98267.1"/>
    <property type="molecule type" value="Genomic_DNA"/>
</dbReference>
<organism evidence="6 7">
    <name type="scientific">Monoraphidium neglectum</name>
    <dbReference type="NCBI Taxonomy" id="145388"/>
    <lineage>
        <taxon>Eukaryota</taxon>
        <taxon>Viridiplantae</taxon>
        <taxon>Chlorophyta</taxon>
        <taxon>core chlorophytes</taxon>
        <taxon>Chlorophyceae</taxon>
        <taxon>CS clade</taxon>
        <taxon>Sphaeropleales</taxon>
        <taxon>Selenastraceae</taxon>
        <taxon>Monoraphidium</taxon>
    </lineage>
</organism>
<dbReference type="KEGG" id="mng:MNEG_9697"/>
<reference evidence="6 7" key="1">
    <citation type="journal article" date="2013" name="BMC Genomics">
        <title>Reconstruction of the lipid metabolism for the microalga Monoraphidium neglectum from its genome sequence reveals characteristics suitable for biofuel production.</title>
        <authorList>
            <person name="Bogen C."/>
            <person name="Al-Dilaimi A."/>
            <person name="Albersmeier A."/>
            <person name="Wichmann J."/>
            <person name="Grundmann M."/>
            <person name="Rupp O."/>
            <person name="Lauersen K.J."/>
            <person name="Blifernez-Klassen O."/>
            <person name="Kalinowski J."/>
            <person name="Goesmann A."/>
            <person name="Mussgnug J.H."/>
            <person name="Kruse O."/>
        </authorList>
    </citation>
    <scope>NUCLEOTIDE SEQUENCE [LARGE SCALE GENOMIC DNA]</scope>
    <source>
        <strain evidence="6 7">SAG 48.87</strain>
    </source>
</reference>
<evidence type="ECO:0000256" key="4">
    <source>
        <dbReference type="ARBA" id="ARBA00049091"/>
    </source>
</evidence>
<dbReference type="Proteomes" id="UP000054498">
    <property type="component" value="Unassembled WGS sequence"/>
</dbReference>
<evidence type="ECO:0000313" key="6">
    <source>
        <dbReference type="EMBL" id="KIY98267.1"/>
    </source>
</evidence>
<dbReference type="InterPro" id="IPR036249">
    <property type="entry name" value="Thioredoxin-like_sf"/>
</dbReference>
<dbReference type="InterPro" id="IPR013766">
    <property type="entry name" value="Thioredoxin_domain"/>
</dbReference>
<dbReference type="AlphaFoldDB" id="A0A0D2JFM6"/>
<dbReference type="RefSeq" id="XP_013897287.1">
    <property type="nucleotide sequence ID" value="XM_014041833.1"/>
</dbReference>
<evidence type="ECO:0000259" key="5">
    <source>
        <dbReference type="PROSITE" id="PS51352"/>
    </source>
</evidence>
<evidence type="ECO:0000256" key="1">
    <source>
        <dbReference type="ARBA" id="ARBA00013017"/>
    </source>
</evidence>
<keyword evidence="2" id="KW-0560">Oxidoreductase</keyword>
<dbReference type="InterPro" id="IPR019479">
    <property type="entry name" value="Peroxiredoxin_C"/>
</dbReference>
<dbReference type="OrthoDB" id="185659at2759"/>